<dbReference type="InterPro" id="IPR050179">
    <property type="entry name" value="Trans_hexapeptide_repeat"/>
</dbReference>
<evidence type="ECO:0000313" key="4">
    <source>
        <dbReference type="EMBL" id="KPL80802.1"/>
    </source>
</evidence>
<feature type="active site" description="Proton acceptor" evidence="3">
    <location>
        <position position="125"/>
    </location>
</feature>
<dbReference type="InterPro" id="IPR011004">
    <property type="entry name" value="Trimer_LpxA-like_sf"/>
</dbReference>
<dbReference type="STRING" id="229921.ADN01_11650"/>
<comment type="caution">
    <text evidence="4">The sequence shown here is derived from an EMBL/GenBank/DDBJ whole genome shotgun (WGS) entry which is preliminary data.</text>
</comment>
<proteinExistence type="predicted"/>
<dbReference type="EMBL" id="LGCM01000039">
    <property type="protein sequence ID" value="KPL80802.1"/>
    <property type="molecule type" value="Genomic_DNA"/>
</dbReference>
<dbReference type="InterPro" id="IPR020019">
    <property type="entry name" value="AcTrfase_PglD-like"/>
</dbReference>
<accession>A0A0N8GPG1</accession>
<evidence type="ECO:0000256" key="1">
    <source>
        <dbReference type="ARBA" id="ARBA00022679"/>
    </source>
</evidence>
<feature type="site" description="Increases basicity of active site His" evidence="3">
    <location>
        <position position="126"/>
    </location>
</feature>
<sequence length="200" mass="21435">MQIAESVERLPGARLAGFLDDAYAAQGSRFDLPVLGSLQDWRTLPEDVLFLNSLYTAKKMRVYRDIVHSLGIPAERWATVVDPNAVLSPRAQVGRGVYVGPGVIVQPQVVLEDHVCILGNSYVAHDCHLERYACCANSVSLTGNVHIQTGAYLGANVSVRVGLQIGAFSTVGMGAVVLADIPPGEVWAGNPARRLRTAEG</sequence>
<gene>
    <name evidence="4" type="ORF">ADN01_11650</name>
</gene>
<evidence type="ECO:0008006" key="6">
    <source>
        <dbReference type="Google" id="ProtNLM"/>
    </source>
</evidence>
<evidence type="ECO:0000313" key="5">
    <source>
        <dbReference type="Proteomes" id="UP000050501"/>
    </source>
</evidence>
<dbReference type="PROSITE" id="PS00101">
    <property type="entry name" value="HEXAPEP_TRANSFERASES"/>
    <property type="match status" value="2"/>
</dbReference>
<reference evidence="4 5" key="1">
    <citation type="submission" date="2015-07" db="EMBL/GenBank/DDBJ databases">
        <title>Genome sequence of Levilinea saccharolytica DSM 16555.</title>
        <authorList>
            <person name="Hemp J."/>
            <person name="Ward L.M."/>
            <person name="Pace L.A."/>
            <person name="Fischer W.W."/>
        </authorList>
    </citation>
    <scope>NUCLEOTIDE SEQUENCE [LARGE SCALE GENOMIC DNA]</scope>
    <source>
        <strain evidence="4 5">KIBI-1</strain>
    </source>
</reference>
<evidence type="ECO:0000256" key="3">
    <source>
        <dbReference type="PIRSR" id="PIRSR620019-1"/>
    </source>
</evidence>
<evidence type="ECO:0000256" key="2">
    <source>
        <dbReference type="ARBA" id="ARBA00022737"/>
    </source>
</evidence>
<dbReference type="SUPFAM" id="SSF51161">
    <property type="entry name" value="Trimeric LpxA-like enzymes"/>
    <property type="match status" value="1"/>
</dbReference>
<dbReference type="Gene3D" id="2.160.10.10">
    <property type="entry name" value="Hexapeptide repeat proteins"/>
    <property type="match status" value="1"/>
</dbReference>
<organism evidence="4 5">
    <name type="scientific">Levilinea saccharolytica</name>
    <dbReference type="NCBI Taxonomy" id="229921"/>
    <lineage>
        <taxon>Bacteria</taxon>
        <taxon>Bacillati</taxon>
        <taxon>Chloroflexota</taxon>
        <taxon>Anaerolineae</taxon>
        <taxon>Anaerolineales</taxon>
        <taxon>Anaerolineaceae</taxon>
        <taxon>Levilinea</taxon>
    </lineage>
</organism>
<dbReference type="GO" id="GO:0016740">
    <property type="term" value="F:transferase activity"/>
    <property type="evidence" value="ECO:0007669"/>
    <property type="project" value="UniProtKB-KW"/>
</dbReference>
<dbReference type="CDD" id="cd03360">
    <property type="entry name" value="LbH_AT_putative"/>
    <property type="match status" value="1"/>
</dbReference>
<protein>
    <recommendedName>
        <fullName evidence="6">Acetyltransferase</fullName>
    </recommendedName>
</protein>
<dbReference type="Proteomes" id="UP000050501">
    <property type="component" value="Unassembled WGS sequence"/>
</dbReference>
<keyword evidence="2" id="KW-0677">Repeat</keyword>
<keyword evidence="1" id="KW-0808">Transferase</keyword>
<dbReference type="AlphaFoldDB" id="A0A0N8GPG1"/>
<dbReference type="PANTHER" id="PTHR43300">
    <property type="entry name" value="ACETYLTRANSFERASE"/>
    <property type="match status" value="1"/>
</dbReference>
<keyword evidence="5" id="KW-1185">Reference proteome</keyword>
<dbReference type="InterPro" id="IPR018357">
    <property type="entry name" value="Hexapep_transf_CS"/>
</dbReference>
<name>A0A0N8GPG1_9CHLR</name>